<feature type="region of interest" description="Disordered" evidence="10">
    <location>
        <begin position="181"/>
        <end position="201"/>
    </location>
</feature>
<keyword evidence="6 9" id="KW-1133">Transmembrane helix</keyword>
<sequence>MGLNLLLIFIPIAIGLDWYEANPILVFIASGLAIVPLAGLMGRSTESLSAYIGATLGGLLAATMGNAPELIISIFALKAGLYDVVKASITGSIVGNLLLGMGLAILLGGLRHERQKFNATAAGMSSGLLTLAGVGLMVPALFHFTSKQEEELSTEIAIVLFIAYILSLVFTLKTHQHLFRTEPAEPGEGTPPQKGEKEEPAWSKNKAIGMLAAVTVGIAFMSEILTGAIEPAAAGIGLTPIFAGVIFLAVFGNAAELMNSIRFARNNQMDLVMGIAVGASTQVIMFVAPMLVFVSYLLGPKPLDLLFVPFEIAAIVIAILVNGNLTKDGESHWMEGVMLLGVYLILGIGFFFLPM</sequence>
<dbReference type="NCBIfam" id="TIGR00378">
    <property type="entry name" value="cax"/>
    <property type="match status" value="1"/>
</dbReference>
<keyword evidence="7 9" id="KW-0406">Ion transport</keyword>
<organism evidence="12 13">
    <name type="scientific">Candidatus Nitrospira allomarina</name>
    <dbReference type="NCBI Taxonomy" id="3020900"/>
    <lineage>
        <taxon>Bacteria</taxon>
        <taxon>Pseudomonadati</taxon>
        <taxon>Nitrospirota</taxon>
        <taxon>Nitrospiria</taxon>
        <taxon>Nitrospirales</taxon>
        <taxon>Nitrospiraceae</taxon>
        <taxon>Nitrospira</taxon>
    </lineage>
</organism>
<dbReference type="InterPro" id="IPR004798">
    <property type="entry name" value="CAX-like"/>
</dbReference>
<evidence type="ECO:0000256" key="8">
    <source>
        <dbReference type="ARBA" id="ARBA00023136"/>
    </source>
</evidence>
<dbReference type="RefSeq" id="WP_312642139.1">
    <property type="nucleotide sequence ID" value="NZ_CP116967.1"/>
</dbReference>
<evidence type="ECO:0000256" key="4">
    <source>
        <dbReference type="ARBA" id="ARBA00022692"/>
    </source>
</evidence>
<feature type="transmembrane region" description="Helical" evidence="9">
    <location>
        <begin position="232"/>
        <end position="251"/>
    </location>
</feature>
<dbReference type="Gene3D" id="1.20.1420.30">
    <property type="entry name" value="NCX, central ion-binding region"/>
    <property type="match status" value="1"/>
</dbReference>
<proteinExistence type="inferred from homology"/>
<dbReference type="PANTHER" id="PTHR31503:SF22">
    <property type="entry name" value="VACUOLAR CALCIUM ION TRANSPORTER"/>
    <property type="match status" value="1"/>
</dbReference>
<protein>
    <recommendedName>
        <fullName evidence="9">Ca(2+)/H(+) antiporter</fullName>
    </recommendedName>
</protein>
<dbReference type="GO" id="GO:0016020">
    <property type="term" value="C:membrane"/>
    <property type="evidence" value="ECO:0007669"/>
    <property type="project" value="InterPro"/>
</dbReference>
<feature type="transmembrane region" description="Helical" evidence="9">
    <location>
        <begin position="156"/>
        <end position="172"/>
    </location>
</feature>
<dbReference type="Pfam" id="PF01699">
    <property type="entry name" value="Na_Ca_ex"/>
    <property type="match status" value="2"/>
</dbReference>
<dbReference type="GO" id="GO:0006874">
    <property type="term" value="P:intracellular calcium ion homeostasis"/>
    <property type="evidence" value="ECO:0007669"/>
    <property type="project" value="TreeGrafter"/>
</dbReference>
<reference evidence="12 13" key="1">
    <citation type="submission" date="2023-01" db="EMBL/GenBank/DDBJ databases">
        <title>Cultivation and genomic characterization of new, ubiquitous marine nitrite-oxidizing bacteria from the Nitrospirales.</title>
        <authorList>
            <person name="Mueller A.J."/>
            <person name="Daebeler A."/>
            <person name="Herbold C.W."/>
            <person name="Kirkegaard R.H."/>
            <person name="Daims H."/>
        </authorList>
    </citation>
    <scope>NUCLEOTIDE SEQUENCE [LARGE SCALE GENOMIC DNA]</scope>
    <source>
        <strain evidence="12 13">VA</strain>
    </source>
</reference>
<dbReference type="GO" id="GO:0015369">
    <property type="term" value="F:calcium:proton antiporter activity"/>
    <property type="evidence" value="ECO:0007669"/>
    <property type="project" value="UniProtKB-UniRule"/>
</dbReference>
<keyword evidence="4 9" id="KW-0812">Transmembrane</keyword>
<evidence type="ECO:0000313" key="12">
    <source>
        <dbReference type="EMBL" id="WNM57548.1"/>
    </source>
</evidence>
<keyword evidence="8 9" id="KW-0472">Membrane</keyword>
<name>A0AA96G9B5_9BACT</name>
<feature type="domain" description="Sodium/calcium exchanger membrane region" evidence="11">
    <location>
        <begin position="207"/>
        <end position="346"/>
    </location>
</feature>
<keyword evidence="3 9" id="KW-0109">Calcium transport</keyword>
<keyword evidence="13" id="KW-1185">Reference proteome</keyword>
<evidence type="ECO:0000256" key="3">
    <source>
        <dbReference type="ARBA" id="ARBA00022568"/>
    </source>
</evidence>
<dbReference type="GO" id="GO:0012505">
    <property type="term" value="C:endomembrane system"/>
    <property type="evidence" value="ECO:0007669"/>
    <property type="project" value="UniProtKB-SubCell"/>
</dbReference>
<feature type="transmembrane region" description="Helical" evidence="9">
    <location>
        <begin position="89"/>
        <end position="110"/>
    </location>
</feature>
<comment type="caution">
    <text evidence="9">Lacks conserved residue(s) required for the propagation of feature annotation.</text>
</comment>
<gene>
    <name evidence="12" type="primary">cax</name>
    <name evidence="12" type="ORF">PP769_16485</name>
</gene>
<evidence type="ECO:0000256" key="9">
    <source>
        <dbReference type="RuleBase" id="RU365028"/>
    </source>
</evidence>
<evidence type="ECO:0000256" key="5">
    <source>
        <dbReference type="ARBA" id="ARBA00022837"/>
    </source>
</evidence>
<feature type="transmembrane region" description="Helical" evidence="9">
    <location>
        <begin position="207"/>
        <end position="226"/>
    </location>
</feature>
<feature type="transmembrane region" description="Helical" evidence="9">
    <location>
        <begin position="337"/>
        <end position="353"/>
    </location>
</feature>
<evidence type="ECO:0000256" key="6">
    <source>
        <dbReference type="ARBA" id="ARBA00022989"/>
    </source>
</evidence>
<comment type="function">
    <text evidence="9">Ca(+)/H(+) antiporter that extrudes calcium in exchange for external protons.</text>
</comment>
<feature type="transmembrane region" description="Helical" evidence="9">
    <location>
        <begin position="54"/>
        <end position="77"/>
    </location>
</feature>
<evidence type="ECO:0000256" key="10">
    <source>
        <dbReference type="SAM" id="MobiDB-lite"/>
    </source>
</evidence>
<comment type="subcellular location">
    <subcellularLocation>
        <location evidence="1">Endomembrane system</location>
        <topology evidence="1">Multi-pass membrane protein</topology>
    </subcellularLocation>
</comment>
<evidence type="ECO:0000256" key="2">
    <source>
        <dbReference type="ARBA" id="ARBA00022448"/>
    </source>
</evidence>
<evidence type="ECO:0000259" key="11">
    <source>
        <dbReference type="Pfam" id="PF01699"/>
    </source>
</evidence>
<feature type="transmembrane region" description="Helical" evidence="9">
    <location>
        <begin position="122"/>
        <end position="144"/>
    </location>
</feature>
<feature type="domain" description="Sodium/calcium exchanger membrane region" evidence="11">
    <location>
        <begin position="24"/>
        <end position="172"/>
    </location>
</feature>
<feature type="transmembrane region" description="Helical" evidence="9">
    <location>
        <begin position="25"/>
        <end position="42"/>
    </location>
</feature>
<dbReference type="KEGG" id="nall:PP769_16485"/>
<dbReference type="Proteomes" id="UP001302719">
    <property type="component" value="Chromosome"/>
</dbReference>
<evidence type="ECO:0000256" key="7">
    <source>
        <dbReference type="ARBA" id="ARBA00023065"/>
    </source>
</evidence>
<feature type="transmembrane region" description="Helical" evidence="9">
    <location>
        <begin position="271"/>
        <end position="299"/>
    </location>
</feature>
<comment type="similarity">
    <text evidence="9">Belongs to the Ca(2+):cation antiporter (CaCA) (TC 2.A.19) family.</text>
</comment>
<dbReference type="InterPro" id="IPR004837">
    <property type="entry name" value="NaCa_Exmemb"/>
</dbReference>
<feature type="transmembrane region" description="Helical" evidence="9">
    <location>
        <begin position="305"/>
        <end position="325"/>
    </location>
</feature>
<dbReference type="InterPro" id="IPR044880">
    <property type="entry name" value="NCX_ion-bd_dom_sf"/>
</dbReference>
<accession>A0AA96G9B5</accession>
<dbReference type="EMBL" id="CP116967">
    <property type="protein sequence ID" value="WNM57548.1"/>
    <property type="molecule type" value="Genomic_DNA"/>
</dbReference>
<keyword evidence="5 9" id="KW-0106">Calcium</keyword>
<evidence type="ECO:0000313" key="13">
    <source>
        <dbReference type="Proteomes" id="UP001302719"/>
    </source>
</evidence>
<dbReference type="PANTHER" id="PTHR31503">
    <property type="entry name" value="VACUOLAR CALCIUM ION TRANSPORTER"/>
    <property type="match status" value="1"/>
</dbReference>
<keyword evidence="9" id="KW-0050">Antiport</keyword>
<dbReference type="InterPro" id="IPR004713">
    <property type="entry name" value="CaH_exchang"/>
</dbReference>
<dbReference type="AlphaFoldDB" id="A0AA96G9B5"/>
<evidence type="ECO:0000256" key="1">
    <source>
        <dbReference type="ARBA" id="ARBA00004127"/>
    </source>
</evidence>
<keyword evidence="2 9" id="KW-0813">Transport</keyword>